<evidence type="ECO:0000256" key="2">
    <source>
        <dbReference type="ARBA" id="ARBA00001353"/>
    </source>
</evidence>
<evidence type="ECO:0000256" key="3">
    <source>
        <dbReference type="ARBA" id="ARBA00005013"/>
    </source>
</evidence>
<evidence type="ECO:0000313" key="11">
    <source>
        <dbReference type="EMBL" id="KDN26798.1"/>
    </source>
</evidence>
<keyword evidence="6" id="KW-0413">Isomerase</keyword>
<name>A0A066URH9_9VIBR</name>
<keyword evidence="7 8" id="KW-0456">Lyase</keyword>
<protein>
    <recommendedName>
        <fullName evidence="8">7,8-dihydroneopterin aldolase</fullName>
        <ecNumber evidence="8">4.1.2.25</ecNumber>
    </recommendedName>
</protein>
<dbReference type="EMBL" id="VWSE01000008">
    <property type="protein sequence ID" value="KAB0286105.1"/>
    <property type="molecule type" value="Genomic_DNA"/>
</dbReference>
<gene>
    <name evidence="11" type="primary">folB</name>
    <name evidence="10" type="ORF">F2P58_15335</name>
    <name evidence="11" type="ORF">VFDL14_09000</name>
</gene>
<evidence type="ECO:0000259" key="9">
    <source>
        <dbReference type="SMART" id="SM00905"/>
    </source>
</evidence>
<proteinExistence type="inferred from homology"/>
<dbReference type="GO" id="GO:0016853">
    <property type="term" value="F:isomerase activity"/>
    <property type="evidence" value="ECO:0007669"/>
    <property type="project" value="UniProtKB-KW"/>
</dbReference>
<comment type="catalytic activity">
    <reaction evidence="2 8">
        <text>7,8-dihydroneopterin = 6-hydroxymethyl-7,8-dihydropterin + glycolaldehyde</text>
        <dbReference type="Rhea" id="RHEA:10540"/>
        <dbReference type="ChEBI" id="CHEBI:17001"/>
        <dbReference type="ChEBI" id="CHEBI:17071"/>
        <dbReference type="ChEBI" id="CHEBI:44841"/>
        <dbReference type="EC" id="4.1.2.25"/>
    </reaction>
</comment>
<organism evidence="11 12">
    <name type="scientific">Vibrio fortis</name>
    <dbReference type="NCBI Taxonomy" id="212667"/>
    <lineage>
        <taxon>Bacteria</taxon>
        <taxon>Pseudomonadati</taxon>
        <taxon>Pseudomonadota</taxon>
        <taxon>Gammaproteobacteria</taxon>
        <taxon>Vibrionales</taxon>
        <taxon>Vibrionaceae</taxon>
        <taxon>Vibrio</taxon>
    </lineage>
</organism>
<dbReference type="SUPFAM" id="SSF55620">
    <property type="entry name" value="Tetrahydrobiopterin biosynthesis enzymes-like"/>
    <property type="match status" value="1"/>
</dbReference>
<dbReference type="GO" id="GO:0005737">
    <property type="term" value="C:cytoplasm"/>
    <property type="evidence" value="ECO:0007669"/>
    <property type="project" value="TreeGrafter"/>
</dbReference>
<reference evidence="10 13" key="2">
    <citation type="submission" date="2019-09" db="EMBL/GenBank/DDBJ databases">
        <title>Whole genome sequence of Vibrio fortis.</title>
        <authorList>
            <person name="Das S.K."/>
        </authorList>
    </citation>
    <scope>NUCLEOTIDE SEQUENCE [LARGE SCALE GENOMIC DNA]</scope>
    <source>
        <strain evidence="10 13">AN60</strain>
    </source>
</reference>
<evidence type="ECO:0000313" key="13">
    <source>
        <dbReference type="Proteomes" id="UP000326789"/>
    </source>
</evidence>
<dbReference type="EC" id="4.1.2.25" evidence="8"/>
<dbReference type="OrthoDB" id="9810587at2"/>
<evidence type="ECO:0000256" key="1">
    <source>
        <dbReference type="ARBA" id="ARBA00000693"/>
    </source>
</evidence>
<dbReference type="GO" id="GO:0004150">
    <property type="term" value="F:dihydroneopterin aldolase activity"/>
    <property type="evidence" value="ECO:0007669"/>
    <property type="project" value="UniProtKB-UniRule"/>
</dbReference>
<dbReference type="PANTHER" id="PTHR42844">
    <property type="entry name" value="DIHYDRONEOPTERIN ALDOLASE 1-RELATED"/>
    <property type="match status" value="1"/>
</dbReference>
<dbReference type="GO" id="GO:0046656">
    <property type="term" value="P:folic acid biosynthetic process"/>
    <property type="evidence" value="ECO:0007669"/>
    <property type="project" value="UniProtKB-UniRule"/>
</dbReference>
<evidence type="ECO:0000256" key="6">
    <source>
        <dbReference type="ARBA" id="ARBA00023235"/>
    </source>
</evidence>
<dbReference type="InterPro" id="IPR006156">
    <property type="entry name" value="Dihydroneopterin_aldolase"/>
</dbReference>
<dbReference type="Pfam" id="PF02152">
    <property type="entry name" value="FolB"/>
    <property type="match status" value="1"/>
</dbReference>
<evidence type="ECO:0000256" key="5">
    <source>
        <dbReference type="ARBA" id="ARBA00022909"/>
    </source>
</evidence>
<comment type="pathway">
    <text evidence="3 8">Cofactor biosynthesis; tetrahydrofolate biosynthesis; 2-amino-4-hydroxy-6-hydroxymethyl-7,8-dihydropteridine diphosphate from 7,8-dihydroneopterin triphosphate: step 3/4.</text>
</comment>
<dbReference type="AlphaFoldDB" id="A0A066URH9"/>
<accession>A0A066URH9</accession>
<keyword evidence="5 8" id="KW-0289">Folate biosynthesis</keyword>
<dbReference type="NCBIfam" id="TIGR00526">
    <property type="entry name" value="folB_dom"/>
    <property type="match status" value="1"/>
</dbReference>
<feature type="domain" description="Dihydroneopterin aldolase/epimerase" evidence="9">
    <location>
        <begin position="6"/>
        <end position="116"/>
    </location>
</feature>
<comment type="function">
    <text evidence="8">Catalyzes the conversion of 7,8-dihydroneopterin to 6-hydroxymethyl-7,8-dihydropterin.</text>
</comment>
<dbReference type="GO" id="GO:0046654">
    <property type="term" value="P:tetrahydrofolate biosynthetic process"/>
    <property type="evidence" value="ECO:0007669"/>
    <property type="project" value="UniProtKB-UniRule"/>
</dbReference>
<dbReference type="CDD" id="cd00534">
    <property type="entry name" value="DHNA_DHNTPE"/>
    <property type="match status" value="1"/>
</dbReference>
<dbReference type="Proteomes" id="UP000326789">
    <property type="component" value="Unassembled WGS sequence"/>
</dbReference>
<dbReference type="UniPathway" id="UPA00077">
    <property type="reaction ID" value="UER00154"/>
</dbReference>
<dbReference type="STRING" id="212667.VFDL14_09000"/>
<comment type="similarity">
    <text evidence="4 8">Belongs to the DHNA family.</text>
</comment>
<dbReference type="SMART" id="SM00905">
    <property type="entry name" value="FolB"/>
    <property type="match status" value="1"/>
</dbReference>
<evidence type="ECO:0000256" key="7">
    <source>
        <dbReference type="ARBA" id="ARBA00023239"/>
    </source>
</evidence>
<reference evidence="11 12" key="1">
    <citation type="submission" date="2014-02" db="EMBL/GenBank/DDBJ databases">
        <title>Vibrio fortis Dalian14 Genome Sequencing.</title>
        <authorList>
            <person name="Wang Y."/>
            <person name="Song L."/>
            <person name="Liu G."/>
            <person name="Ding J."/>
        </authorList>
    </citation>
    <scope>NUCLEOTIDE SEQUENCE [LARGE SCALE GENOMIC DNA]</scope>
    <source>
        <strain evidence="11 12">Dalian14</strain>
    </source>
</reference>
<dbReference type="InterPro" id="IPR006157">
    <property type="entry name" value="FolB_dom"/>
</dbReference>
<dbReference type="FunFam" id="3.30.1130.10:FF:000002">
    <property type="entry name" value="7,8-dihydroneopterin aldolase"/>
    <property type="match status" value="1"/>
</dbReference>
<evidence type="ECO:0000313" key="12">
    <source>
        <dbReference type="Proteomes" id="UP000027219"/>
    </source>
</evidence>
<keyword evidence="12" id="KW-1185">Reference proteome</keyword>
<sequence length="119" mass="13299">MALDKVFIEQLEVITTIGVYDWEQEIKQKLVLDIEMAHDNRPAGKSDDVVDALDYSKVSTAVLEHIENGRFLLVERVAEEIAELIMTQFSVPWIKIRLAKPGAVPQAKAVGVVIERGQA</sequence>
<dbReference type="RefSeq" id="WP_032553075.1">
    <property type="nucleotide sequence ID" value="NZ_AP025487.1"/>
</dbReference>
<evidence type="ECO:0000313" key="10">
    <source>
        <dbReference type="EMBL" id="KAB0286105.1"/>
    </source>
</evidence>
<dbReference type="EMBL" id="JFFR01000028">
    <property type="protein sequence ID" value="KDN26798.1"/>
    <property type="molecule type" value="Genomic_DNA"/>
</dbReference>
<dbReference type="Proteomes" id="UP000027219">
    <property type="component" value="Unassembled WGS sequence"/>
</dbReference>
<comment type="caution">
    <text evidence="11">The sequence shown here is derived from an EMBL/GenBank/DDBJ whole genome shotgun (WGS) entry which is preliminary data.</text>
</comment>
<dbReference type="InterPro" id="IPR043133">
    <property type="entry name" value="GTP-CH-I_C/QueF"/>
</dbReference>
<dbReference type="Gene3D" id="3.30.1130.10">
    <property type="match status" value="1"/>
</dbReference>
<dbReference type="PANTHER" id="PTHR42844:SF1">
    <property type="entry name" value="DIHYDRONEOPTERIN ALDOLASE 1-RELATED"/>
    <property type="match status" value="1"/>
</dbReference>
<dbReference type="NCBIfam" id="TIGR00525">
    <property type="entry name" value="folB"/>
    <property type="match status" value="1"/>
</dbReference>
<evidence type="ECO:0000256" key="4">
    <source>
        <dbReference type="ARBA" id="ARBA00005708"/>
    </source>
</evidence>
<evidence type="ECO:0000256" key="8">
    <source>
        <dbReference type="RuleBase" id="RU362079"/>
    </source>
</evidence>
<comment type="catalytic activity">
    <reaction evidence="1">
        <text>7,8-dihydroneopterin = 7,8-dihydromonapterin</text>
        <dbReference type="Rhea" id="RHEA:45328"/>
        <dbReference type="ChEBI" id="CHEBI:17001"/>
        <dbReference type="ChEBI" id="CHEBI:71175"/>
        <dbReference type="EC" id="5.1.99.8"/>
    </reaction>
</comment>